<comment type="caution">
    <text evidence="1">The sequence shown here is derived from an EMBL/GenBank/DDBJ whole genome shotgun (WGS) entry which is preliminary data.</text>
</comment>
<name>A0ABT8CTN4_9FLAO</name>
<keyword evidence="2" id="KW-1185">Reference proteome</keyword>
<dbReference type="Proteomes" id="UP001242368">
    <property type="component" value="Unassembled WGS sequence"/>
</dbReference>
<dbReference type="RefSeq" id="WP_290362635.1">
    <property type="nucleotide sequence ID" value="NZ_JAUFQU010000001.1"/>
</dbReference>
<reference evidence="2" key="1">
    <citation type="journal article" date="2019" name="Int. J. Syst. Evol. Microbiol.">
        <title>The Global Catalogue of Microorganisms (GCM) 10K type strain sequencing project: providing services to taxonomists for standard genome sequencing and annotation.</title>
        <authorList>
            <consortium name="The Broad Institute Genomics Platform"/>
            <consortium name="The Broad Institute Genome Sequencing Center for Infectious Disease"/>
            <person name="Wu L."/>
            <person name="Ma J."/>
        </authorList>
    </citation>
    <scope>NUCLEOTIDE SEQUENCE [LARGE SCALE GENOMIC DNA]</scope>
    <source>
        <strain evidence="2">CECT 7184</strain>
    </source>
</reference>
<protein>
    <recommendedName>
        <fullName evidence="3">Transposase</fullName>
    </recommendedName>
</protein>
<gene>
    <name evidence="1" type="ORF">QW060_05420</name>
</gene>
<evidence type="ECO:0000313" key="2">
    <source>
        <dbReference type="Proteomes" id="UP001242368"/>
    </source>
</evidence>
<evidence type="ECO:0000313" key="1">
    <source>
        <dbReference type="EMBL" id="MDN3706567.1"/>
    </source>
</evidence>
<accession>A0ABT8CTN4</accession>
<organism evidence="1 2">
    <name type="scientific">Paenimyroides ceti</name>
    <dbReference type="NCBI Taxonomy" id="395087"/>
    <lineage>
        <taxon>Bacteria</taxon>
        <taxon>Pseudomonadati</taxon>
        <taxon>Bacteroidota</taxon>
        <taxon>Flavobacteriia</taxon>
        <taxon>Flavobacteriales</taxon>
        <taxon>Flavobacteriaceae</taxon>
        <taxon>Paenimyroides</taxon>
    </lineage>
</organism>
<sequence length="59" mass="6955">MDTKLKFSQHYRDGNLSVEKDEIVAVDLAKDKYYARVLTRQGNWVRLSKSFNELTSILY</sequence>
<proteinExistence type="predicted"/>
<dbReference type="EMBL" id="JAUFQU010000001">
    <property type="protein sequence ID" value="MDN3706567.1"/>
    <property type="molecule type" value="Genomic_DNA"/>
</dbReference>
<evidence type="ECO:0008006" key="3">
    <source>
        <dbReference type="Google" id="ProtNLM"/>
    </source>
</evidence>